<organism evidence="9 10">
    <name type="scientific">Leifsonella bigeumensis</name>
    <dbReference type="NCBI Taxonomy" id="433643"/>
    <lineage>
        <taxon>Bacteria</taxon>
        <taxon>Bacillati</taxon>
        <taxon>Actinomycetota</taxon>
        <taxon>Actinomycetes</taxon>
        <taxon>Micrococcales</taxon>
        <taxon>Microbacteriaceae</taxon>
        <taxon>Leifsonella</taxon>
    </lineage>
</organism>
<comment type="similarity">
    <text evidence="7">Belongs to the binding-protein-dependent transport system permease family.</text>
</comment>
<feature type="transmembrane region" description="Helical" evidence="7">
    <location>
        <begin position="241"/>
        <end position="273"/>
    </location>
</feature>
<accession>A0ABP7FAB7</accession>
<keyword evidence="10" id="KW-1185">Reference proteome</keyword>
<keyword evidence="5 7" id="KW-1133">Transmembrane helix</keyword>
<feature type="transmembrane region" description="Helical" evidence="7">
    <location>
        <begin position="91"/>
        <end position="112"/>
    </location>
</feature>
<feature type="transmembrane region" description="Helical" evidence="7">
    <location>
        <begin position="124"/>
        <end position="143"/>
    </location>
</feature>
<dbReference type="EMBL" id="BAABAE010000002">
    <property type="protein sequence ID" value="GAA3734665.1"/>
    <property type="molecule type" value="Genomic_DNA"/>
</dbReference>
<dbReference type="Pfam" id="PF00528">
    <property type="entry name" value="BPD_transp_1"/>
    <property type="match status" value="1"/>
</dbReference>
<dbReference type="InterPro" id="IPR000515">
    <property type="entry name" value="MetI-like"/>
</dbReference>
<keyword evidence="3" id="KW-1003">Cell membrane</keyword>
<dbReference type="PROSITE" id="PS50928">
    <property type="entry name" value="ABC_TM1"/>
    <property type="match status" value="1"/>
</dbReference>
<sequence length="292" mass="32129">MTLSTEVTNGKKRRLAGPITIVVVLFFMAPILWFASTSLKQSGLTFQIPPAWFFEPTLEHYGNVVGVSKPLETLWQAGQIPNFMGALFNSLIIAVGSTLLSTFLGTVAAFGFARFKIRWENAFLLGYLLIRMVPAVSLVLPLYQLFRIFGLNDTYVGMIIAESTFQVPFVVWMMTGFIRQVPAELEESAMVDGLSRPRAMLRITVPLITPGLFATVIFNFVQAWNDFLYPLVLTSQNTQTLPVAIIGFIADGNIFWGEMAAAGMLVLLPVILFSMLAQRYIVAGATAGAVKG</sequence>
<gene>
    <name evidence="9" type="ORF">GCM10022239_08450</name>
</gene>
<comment type="subcellular location">
    <subcellularLocation>
        <location evidence="1 7">Cell membrane</location>
        <topology evidence="1 7">Multi-pass membrane protein</topology>
    </subcellularLocation>
</comment>
<evidence type="ECO:0000256" key="2">
    <source>
        <dbReference type="ARBA" id="ARBA00022448"/>
    </source>
</evidence>
<feature type="transmembrane region" description="Helical" evidence="7">
    <location>
        <begin position="15"/>
        <end position="35"/>
    </location>
</feature>
<dbReference type="SUPFAM" id="SSF161098">
    <property type="entry name" value="MetI-like"/>
    <property type="match status" value="1"/>
</dbReference>
<keyword evidence="2 7" id="KW-0813">Transport</keyword>
<dbReference type="PANTHER" id="PTHR32243:SF18">
    <property type="entry name" value="INNER MEMBRANE ABC TRANSPORTER PERMEASE PROTEIN YCJP"/>
    <property type="match status" value="1"/>
</dbReference>
<dbReference type="Gene3D" id="1.10.3720.10">
    <property type="entry name" value="MetI-like"/>
    <property type="match status" value="1"/>
</dbReference>
<dbReference type="CDD" id="cd06261">
    <property type="entry name" value="TM_PBP2"/>
    <property type="match status" value="1"/>
</dbReference>
<evidence type="ECO:0000256" key="1">
    <source>
        <dbReference type="ARBA" id="ARBA00004651"/>
    </source>
</evidence>
<dbReference type="Proteomes" id="UP001501004">
    <property type="component" value="Unassembled WGS sequence"/>
</dbReference>
<proteinExistence type="inferred from homology"/>
<feature type="transmembrane region" description="Helical" evidence="7">
    <location>
        <begin position="155"/>
        <end position="178"/>
    </location>
</feature>
<dbReference type="InterPro" id="IPR035906">
    <property type="entry name" value="MetI-like_sf"/>
</dbReference>
<feature type="transmembrane region" description="Helical" evidence="7">
    <location>
        <begin position="199"/>
        <end position="221"/>
    </location>
</feature>
<feature type="domain" description="ABC transmembrane type-1" evidence="8">
    <location>
        <begin position="87"/>
        <end position="277"/>
    </location>
</feature>
<comment type="caution">
    <text evidence="9">The sequence shown here is derived from an EMBL/GenBank/DDBJ whole genome shotgun (WGS) entry which is preliminary data.</text>
</comment>
<evidence type="ECO:0000313" key="9">
    <source>
        <dbReference type="EMBL" id="GAA3734665.1"/>
    </source>
</evidence>
<evidence type="ECO:0000313" key="10">
    <source>
        <dbReference type="Proteomes" id="UP001501004"/>
    </source>
</evidence>
<dbReference type="RefSeq" id="WP_344754034.1">
    <property type="nucleotide sequence ID" value="NZ_BAABAE010000002.1"/>
</dbReference>
<evidence type="ECO:0000256" key="6">
    <source>
        <dbReference type="ARBA" id="ARBA00023136"/>
    </source>
</evidence>
<dbReference type="PANTHER" id="PTHR32243">
    <property type="entry name" value="MALTOSE TRANSPORT SYSTEM PERMEASE-RELATED"/>
    <property type="match status" value="1"/>
</dbReference>
<evidence type="ECO:0000256" key="4">
    <source>
        <dbReference type="ARBA" id="ARBA00022692"/>
    </source>
</evidence>
<dbReference type="InterPro" id="IPR050901">
    <property type="entry name" value="BP-dep_ABC_trans_perm"/>
</dbReference>
<keyword evidence="6 7" id="KW-0472">Membrane</keyword>
<evidence type="ECO:0000259" key="8">
    <source>
        <dbReference type="PROSITE" id="PS50928"/>
    </source>
</evidence>
<keyword evidence="4 7" id="KW-0812">Transmembrane</keyword>
<protein>
    <submittedName>
        <fullName evidence="9">Carbohydrate ABC transporter permease</fullName>
    </submittedName>
</protein>
<reference evidence="10" key="1">
    <citation type="journal article" date="2019" name="Int. J. Syst. Evol. Microbiol.">
        <title>The Global Catalogue of Microorganisms (GCM) 10K type strain sequencing project: providing services to taxonomists for standard genome sequencing and annotation.</title>
        <authorList>
            <consortium name="The Broad Institute Genomics Platform"/>
            <consortium name="The Broad Institute Genome Sequencing Center for Infectious Disease"/>
            <person name="Wu L."/>
            <person name="Ma J."/>
        </authorList>
    </citation>
    <scope>NUCLEOTIDE SEQUENCE [LARGE SCALE GENOMIC DNA]</scope>
    <source>
        <strain evidence="10">JCM 16949</strain>
    </source>
</reference>
<name>A0ABP7FAB7_9MICO</name>
<evidence type="ECO:0000256" key="3">
    <source>
        <dbReference type="ARBA" id="ARBA00022475"/>
    </source>
</evidence>
<evidence type="ECO:0000256" key="7">
    <source>
        <dbReference type="RuleBase" id="RU363032"/>
    </source>
</evidence>
<evidence type="ECO:0000256" key="5">
    <source>
        <dbReference type="ARBA" id="ARBA00022989"/>
    </source>
</evidence>